<dbReference type="EMBL" id="BMNL01000001">
    <property type="protein sequence ID" value="GGP19817.1"/>
    <property type="molecule type" value="Genomic_DNA"/>
</dbReference>
<name>A0A830GWQ5_9CREN</name>
<reference evidence="9" key="2">
    <citation type="submission" date="2020-09" db="EMBL/GenBank/DDBJ databases">
        <authorList>
            <person name="Sun Q."/>
            <person name="Ohkuma M."/>
        </authorList>
    </citation>
    <scope>NUCLEOTIDE SEQUENCE</scope>
    <source>
        <strain evidence="9">JCM 10088</strain>
    </source>
</reference>
<comment type="catalytic activity">
    <reaction evidence="6">
        <text>N(6)-[(R)-dihydrolipoyl]-L-lysyl-[protein] + NAD(+) = N(6)-[(R)-lipoyl]-L-lysyl-[protein] + NADH + H(+)</text>
        <dbReference type="Rhea" id="RHEA:15045"/>
        <dbReference type="Rhea" id="RHEA-COMP:10474"/>
        <dbReference type="Rhea" id="RHEA-COMP:10475"/>
        <dbReference type="ChEBI" id="CHEBI:15378"/>
        <dbReference type="ChEBI" id="CHEBI:57540"/>
        <dbReference type="ChEBI" id="CHEBI:57945"/>
        <dbReference type="ChEBI" id="CHEBI:83099"/>
        <dbReference type="ChEBI" id="CHEBI:83100"/>
        <dbReference type="EC" id="1.8.1.4"/>
    </reaction>
</comment>
<evidence type="ECO:0000256" key="5">
    <source>
        <dbReference type="ARBA" id="ARBA00023027"/>
    </source>
</evidence>
<dbReference type="GO" id="GO:0050660">
    <property type="term" value="F:flavin adenine dinucleotide binding"/>
    <property type="evidence" value="ECO:0007669"/>
    <property type="project" value="InterPro"/>
</dbReference>
<dbReference type="NCBIfam" id="TIGR01350">
    <property type="entry name" value="lipoamide_DH"/>
    <property type="match status" value="1"/>
</dbReference>
<dbReference type="PANTHER" id="PTHR22912">
    <property type="entry name" value="DISULFIDE OXIDOREDUCTASE"/>
    <property type="match status" value="1"/>
</dbReference>
<dbReference type="GO" id="GO:0004148">
    <property type="term" value="F:dihydrolipoyl dehydrogenase (NADH) activity"/>
    <property type="evidence" value="ECO:0007669"/>
    <property type="project" value="UniProtKB-EC"/>
</dbReference>
<dbReference type="SUPFAM" id="SSF55424">
    <property type="entry name" value="FAD/NAD-linked reductases, dimerisation (C-terminal) domain"/>
    <property type="match status" value="1"/>
</dbReference>
<evidence type="ECO:0000256" key="3">
    <source>
        <dbReference type="ARBA" id="ARBA00022827"/>
    </source>
</evidence>
<dbReference type="InterPro" id="IPR016156">
    <property type="entry name" value="FAD/NAD-linked_Rdtase_dimer_sf"/>
</dbReference>
<feature type="domain" description="FAD/NAD(P)-binding" evidence="8">
    <location>
        <begin position="7"/>
        <end position="326"/>
    </location>
</feature>
<dbReference type="EC" id="1.8.1.4" evidence="6"/>
<gene>
    <name evidence="9" type="ORF">GCM10007981_05030</name>
</gene>
<dbReference type="SUPFAM" id="SSF51905">
    <property type="entry name" value="FAD/NAD(P)-binding domain"/>
    <property type="match status" value="1"/>
</dbReference>
<evidence type="ECO:0000259" key="7">
    <source>
        <dbReference type="Pfam" id="PF02852"/>
    </source>
</evidence>
<comment type="miscellaneous">
    <text evidence="6">The active site is a redox-active disulfide bond.</text>
</comment>
<protein>
    <recommendedName>
        <fullName evidence="6">Dihydrolipoyl dehydrogenase</fullName>
        <ecNumber evidence="6">1.8.1.4</ecNumber>
    </recommendedName>
</protein>
<dbReference type="InterPro" id="IPR006258">
    <property type="entry name" value="Lipoamide_DH"/>
</dbReference>
<keyword evidence="6" id="KW-0676">Redox-active center</keyword>
<comment type="similarity">
    <text evidence="1 6">Belongs to the class-I pyridine nucleotide-disulfide oxidoreductase family.</text>
</comment>
<dbReference type="InterPro" id="IPR023753">
    <property type="entry name" value="FAD/NAD-binding_dom"/>
</dbReference>
<evidence type="ECO:0000313" key="9">
    <source>
        <dbReference type="EMBL" id="GGP19817.1"/>
    </source>
</evidence>
<dbReference type="Gene3D" id="3.30.390.30">
    <property type="match status" value="1"/>
</dbReference>
<proteinExistence type="inferred from homology"/>
<comment type="cofactor">
    <cofactor evidence="6">
        <name>FAD</name>
        <dbReference type="ChEBI" id="CHEBI:57692"/>
    </cofactor>
    <text evidence="6">Binds 1 FAD per subunit.</text>
</comment>
<evidence type="ECO:0000259" key="8">
    <source>
        <dbReference type="Pfam" id="PF07992"/>
    </source>
</evidence>
<feature type="domain" description="Pyridine nucleotide-disulphide oxidoreductase dimerisation" evidence="7">
    <location>
        <begin position="344"/>
        <end position="451"/>
    </location>
</feature>
<dbReference type="InterPro" id="IPR036188">
    <property type="entry name" value="FAD/NAD-bd_sf"/>
</dbReference>
<keyword evidence="3 6" id="KW-0274">FAD</keyword>
<dbReference type="Pfam" id="PF02852">
    <property type="entry name" value="Pyr_redox_dim"/>
    <property type="match status" value="1"/>
</dbReference>
<organism evidence="9 10">
    <name type="scientific">Thermocladium modestius</name>
    <dbReference type="NCBI Taxonomy" id="62609"/>
    <lineage>
        <taxon>Archaea</taxon>
        <taxon>Thermoproteota</taxon>
        <taxon>Thermoprotei</taxon>
        <taxon>Thermoproteales</taxon>
        <taxon>Thermoproteaceae</taxon>
        <taxon>Thermocladium</taxon>
    </lineage>
</organism>
<dbReference type="PRINTS" id="PR00368">
    <property type="entry name" value="FADPNR"/>
</dbReference>
<dbReference type="GO" id="GO:0006103">
    <property type="term" value="P:2-oxoglutarate metabolic process"/>
    <property type="evidence" value="ECO:0007669"/>
    <property type="project" value="TreeGrafter"/>
</dbReference>
<dbReference type="Gene3D" id="3.50.50.60">
    <property type="entry name" value="FAD/NAD(P)-binding domain"/>
    <property type="match status" value="2"/>
</dbReference>
<evidence type="ECO:0000256" key="6">
    <source>
        <dbReference type="RuleBase" id="RU003692"/>
    </source>
</evidence>
<dbReference type="InterPro" id="IPR050151">
    <property type="entry name" value="Class-I_Pyr_Nuc-Dis_Oxidored"/>
</dbReference>
<dbReference type="Pfam" id="PF07992">
    <property type="entry name" value="Pyr_redox_2"/>
    <property type="match status" value="1"/>
</dbReference>
<dbReference type="Proteomes" id="UP000610960">
    <property type="component" value="Unassembled WGS sequence"/>
</dbReference>
<dbReference type="PRINTS" id="PR00411">
    <property type="entry name" value="PNDRDTASEI"/>
</dbReference>
<keyword evidence="10" id="KW-1185">Reference proteome</keyword>
<evidence type="ECO:0000256" key="1">
    <source>
        <dbReference type="ARBA" id="ARBA00007532"/>
    </source>
</evidence>
<keyword evidence="4 6" id="KW-0560">Oxidoreductase</keyword>
<sequence length="465" mass="49637">MSGVQGYDAVVVGSGPGGYVAALRLAQLGRRTALVERDRLGGECTNYACIPSKALLHVAKIIDYAERAAKYGLRMRVESIDVDALRKWRDGVVNSLSGGIKYLCDNYGVEVLQGEARLRGGREVEVRSSGGDSKQLRASSVILATGSTPIQLRGIEQDGELVVGSREAMQLRRIPGRLLIIGGGVVGLEAATLYSRLGSEVTIVEMMPQLLPGADQEVARYIERTLKQRGVKIMTNSKLDKLEKRSGAAVATVVTQGGSTTVEADEVLVAVGRRPSSEGLALIGLEMDERGHVKVDAGMRTNVPGVYAVGDLVGPPYLAHKAMKQGKVAAENVAGLRSEFDSLVPSVIYSDPEIAFVGLTEEEARARGQVVVGRFPLSASGRARTMDETEGFVKVIADAADGRILGIHMVGYGVSELAAEAAMSMEFMATLEDVEAVIHPHPTLSEALMEAVEAARKRSVHIFQK</sequence>
<reference evidence="9" key="1">
    <citation type="journal article" date="2014" name="Int. J. Syst. Evol. Microbiol.">
        <title>Complete genome sequence of Corynebacterium casei LMG S-19264T (=DSM 44701T), isolated from a smear-ripened cheese.</title>
        <authorList>
            <consortium name="US DOE Joint Genome Institute (JGI-PGF)"/>
            <person name="Walter F."/>
            <person name="Albersmeier A."/>
            <person name="Kalinowski J."/>
            <person name="Ruckert C."/>
        </authorList>
    </citation>
    <scope>NUCLEOTIDE SEQUENCE</scope>
    <source>
        <strain evidence="9">JCM 10088</strain>
    </source>
</reference>
<keyword evidence="5 6" id="KW-0520">NAD</keyword>
<dbReference type="PANTHER" id="PTHR22912:SF151">
    <property type="entry name" value="DIHYDROLIPOYL DEHYDROGENASE, MITOCHONDRIAL"/>
    <property type="match status" value="1"/>
</dbReference>
<accession>A0A830GWQ5</accession>
<comment type="caution">
    <text evidence="9">The sequence shown here is derived from an EMBL/GenBank/DDBJ whole genome shotgun (WGS) entry which is preliminary data.</text>
</comment>
<evidence type="ECO:0000256" key="2">
    <source>
        <dbReference type="ARBA" id="ARBA00022630"/>
    </source>
</evidence>
<evidence type="ECO:0000313" key="10">
    <source>
        <dbReference type="Proteomes" id="UP000610960"/>
    </source>
</evidence>
<dbReference type="PIRSF" id="PIRSF000350">
    <property type="entry name" value="Mercury_reductase_MerA"/>
    <property type="match status" value="1"/>
</dbReference>
<dbReference type="AlphaFoldDB" id="A0A830GWQ5"/>
<dbReference type="InterPro" id="IPR004099">
    <property type="entry name" value="Pyr_nucl-diS_OxRdtase_dimer"/>
</dbReference>
<evidence type="ECO:0000256" key="4">
    <source>
        <dbReference type="ARBA" id="ARBA00023002"/>
    </source>
</evidence>
<keyword evidence="2 6" id="KW-0285">Flavoprotein</keyword>
<dbReference type="FunFam" id="3.30.390.30:FF:000001">
    <property type="entry name" value="Dihydrolipoyl dehydrogenase"/>
    <property type="match status" value="1"/>
</dbReference>
<dbReference type="InterPro" id="IPR001100">
    <property type="entry name" value="Pyr_nuc-diS_OxRdtase"/>
</dbReference>
<dbReference type="GO" id="GO:0005737">
    <property type="term" value="C:cytoplasm"/>
    <property type="evidence" value="ECO:0007669"/>
    <property type="project" value="UniProtKB-ARBA"/>
</dbReference>